<feature type="region of interest" description="Disordered" evidence="8">
    <location>
        <begin position="90"/>
        <end position="188"/>
    </location>
</feature>
<evidence type="ECO:0000256" key="2">
    <source>
        <dbReference type="ARBA" id="ARBA00022745"/>
    </source>
</evidence>
<dbReference type="CDD" id="cd00018">
    <property type="entry name" value="AP2"/>
    <property type="match status" value="1"/>
</dbReference>
<accession>A0A1J6IY84</accession>
<reference evidence="10" key="1">
    <citation type="submission" date="2016-11" db="EMBL/GenBank/DDBJ databases">
        <title>The genome of Nicotiana attenuata.</title>
        <authorList>
            <person name="Xu S."/>
            <person name="Brockmoeller T."/>
            <person name="Gaquerel E."/>
            <person name="Navarro A."/>
            <person name="Kuhl H."/>
            <person name="Gase K."/>
            <person name="Ling Z."/>
            <person name="Zhou W."/>
            <person name="Kreitzer C."/>
            <person name="Stanke M."/>
            <person name="Tang H."/>
            <person name="Lyons E."/>
            <person name="Pandey P."/>
            <person name="Pandey S.P."/>
            <person name="Timmermann B."/>
            <person name="Baldwin I.T."/>
        </authorList>
    </citation>
    <scope>NUCLEOTIDE SEQUENCE [LARGE SCALE GENOMIC DNA]</scope>
    <source>
        <strain evidence="10">UT</strain>
    </source>
</reference>
<feature type="region of interest" description="Disordered" evidence="8">
    <location>
        <begin position="1"/>
        <end position="31"/>
    </location>
</feature>
<dbReference type="Pfam" id="PF00847">
    <property type="entry name" value="AP2"/>
    <property type="match status" value="1"/>
</dbReference>
<dbReference type="OMA" id="KQPETDP"/>
<evidence type="ECO:0000256" key="7">
    <source>
        <dbReference type="ARBA" id="ARBA00023242"/>
    </source>
</evidence>
<dbReference type="GO" id="GO:0005634">
    <property type="term" value="C:nucleus"/>
    <property type="evidence" value="ECO:0007669"/>
    <property type="project" value="UniProtKB-SubCell"/>
</dbReference>
<keyword evidence="4" id="KW-0805">Transcription regulation</keyword>
<dbReference type="SMR" id="A0A1J6IY84"/>
<dbReference type="SUPFAM" id="SSF54171">
    <property type="entry name" value="DNA-binding domain"/>
    <property type="match status" value="1"/>
</dbReference>
<evidence type="ECO:0000256" key="6">
    <source>
        <dbReference type="ARBA" id="ARBA00023163"/>
    </source>
</evidence>
<feature type="domain" description="AP2/ERF" evidence="9">
    <location>
        <begin position="26"/>
        <end position="83"/>
    </location>
</feature>
<dbReference type="InterPro" id="IPR001471">
    <property type="entry name" value="AP2/ERF_dom"/>
</dbReference>
<keyword evidence="7" id="KW-0539">Nucleus</keyword>
<keyword evidence="3" id="KW-0611">Plant defense</keyword>
<evidence type="ECO:0000256" key="4">
    <source>
        <dbReference type="ARBA" id="ARBA00023015"/>
    </source>
</evidence>
<protein>
    <submittedName>
        <fullName evidence="10">Ethylene-responsive transcription factor 3</fullName>
    </submittedName>
</protein>
<comment type="subcellular location">
    <subcellularLocation>
        <location evidence="1">Nucleus</location>
    </subcellularLocation>
</comment>
<dbReference type="GO" id="GO:0006952">
    <property type="term" value="P:defense response"/>
    <property type="evidence" value="ECO:0007669"/>
    <property type="project" value="UniProtKB-KW"/>
</dbReference>
<feature type="compositionally biased region" description="Low complexity" evidence="8">
    <location>
        <begin position="112"/>
        <end position="123"/>
    </location>
</feature>
<dbReference type="EMBL" id="MJEQ01037189">
    <property type="protein sequence ID" value="OIT00081.1"/>
    <property type="molecule type" value="Genomic_DNA"/>
</dbReference>
<keyword evidence="5" id="KW-0238">DNA-binding</keyword>
<evidence type="ECO:0000256" key="1">
    <source>
        <dbReference type="ARBA" id="ARBA00004123"/>
    </source>
</evidence>
<evidence type="ECO:0000256" key="3">
    <source>
        <dbReference type="ARBA" id="ARBA00022821"/>
    </source>
</evidence>
<dbReference type="Gramene" id="OIT00081">
    <property type="protein sequence ID" value="OIT00081"/>
    <property type="gene ID" value="A4A49_05036"/>
</dbReference>
<evidence type="ECO:0000259" key="9">
    <source>
        <dbReference type="PROSITE" id="PS51032"/>
    </source>
</evidence>
<dbReference type="PANTHER" id="PTHR31677">
    <property type="entry name" value="AP2 DOMAIN CLASS TRANSCRIPTION FACTOR"/>
    <property type="match status" value="1"/>
</dbReference>
<evidence type="ECO:0000313" key="10">
    <source>
        <dbReference type="EMBL" id="OIT00081.1"/>
    </source>
</evidence>
<organism evidence="10 11">
    <name type="scientific">Nicotiana attenuata</name>
    <name type="common">Coyote tobacco</name>
    <dbReference type="NCBI Taxonomy" id="49451"/>
    <lineage>
        <taxon>Eukaryota</taxon>
        <taxon>Viridiplantae</taxon>
        <taxon>Streptophyta</taxon>
        <taxon>Embryophyta</taxon>
        <taxon>Tracheophyta</taxon>
        <taxon>Spermatophyta</taxon>
        <taxon>Magnoliopsida</taxon>
        <taxon>eudicotyledons</taxon>
        <taxon>Gunneridae</taxon>
        <taxon>Pentapetalae</taxon>
        <taxon>asterids</taxon>
        <taxon>lamiids</taxon>
        <taxon>Solanales</taxon>
        <taxon>Solanaceae</taxon>
        <taxon>Nicotianoideae</taxon>
        <taxon>Nicotianeae</taxon>
        <taxon>Nicotiana</taxon>
    </lineage>
</organism>
<proteinExistence type="predicted"/>
<feature type="compositionally biased region" description="Polar residues" evidence="8">
    <location>
        <begin position="90"/>
        <end position="102"/>
    </location>
</feature>
<comment type="caution">
    <text evidence="10">The sequence shown here is derived from an EMBL/GenBank/DDBJ whole genome shotgun (WGS) entry which is preliminary data.</text>
</comment>
<name>A0A1J6IY84_NICAT</name>
<dbReference type="AlphaFoldDB" id="A0A1J6IY84"/>
<dbReference type="STRING" id="49451.A0A1J6IY84"/>
<keyword evidence="2" id="KW-0936">Ethylene signaling pathway</keyword>
<keyword evidence="11" id="KW-1185">Reference proteome</keyword>
<dbReference type="GO" id="GO:0009873">
    <property type="term" value="P:ethylene-activated signaling pathway"/>
    <property type="evidence" value="ECO:0007669"/>
    <property type="project" value="UniProtKB-KW"/>
</dbReference>
<dbReference type="PRINTS" id="PR00367">
    <property type="entry name" value="ETHRSPELEMNT"/>
</dbReference>
<dbReference type="PANTHER" id="PTHR31677:SF248">
    <property type="entry name" value="OS04G0669200 PROTEIN"/>
    <property type="match status" value="1"/>
</dbReference>
<dbReference type="FunFam" id="3.30.730.10:FF:000001">
    <property type="entry name" value="Ethylene-responsive transcription factor 2"/>
    <property type="match status" value="1"/>
</dbReference>
<gene>
    <name evidence="10" type="primary">ERF3_2</name>
    <name evidence="10" type="ORF">A4A49_05036</name>
</gene>
<dbReference type="PROSITE" id="PS51032">
    <property type="entry name" value="AP2_ERF"/>
    <property type="match status" value="1"/>
</dbReference>
<dbReference type="SMART" id="SM00380">
    <property type="entry name" value="AP2"/>
    <property type="match status" value="1"/>
</dbReference>
<dbReference type="InterPro" id="IPR036955">
    <property type="entry name" value="AP2/ERF_dom_sf"/>
</dbReference>
<dbReference type="GO" id="GO:0003700">
    <property type="term" value="F:DNA-binding transcription factor activity"/>
    <property type="evidence" value="ECO:0007669"/>
    <property type="project" value="InterPro"/>
</dbReference>
<dbReference type="GeneID" id="109228651"/>
<dbReference type="KEGG" id="nau:109228651"/>
<dbReference type="OrthoDB" id="1931494at2759"/>
<dbReference type="GO" id="GO:0003677">
    <property type="term" value="F:DNA binding"/>
    <property type="evidence" value="ECO:0007669"/>
    <property type="project" value="UniProtKB-KW"/>
</dbReference>
<keyword evidence="6" id="KW-0804">Transcription</keyword>
<evidence type="ECO:0000313" key="11">
    <source>
        <dbReference type="Proteomes" id="UP000187609"/>
    </source>
</evidence>
<evidence type="ECO:0000256" key="8">
    <source>
        <dbReference type="SAM" id="MobiDB-lite"/>
    </source>
</evidence>
<evidence type="ECO:0000256" key="5">
    <source>
        <dbReference type="ARBA" id="ARBA00023125"/>
    </source>
</evidence>
<dbReference type="Proteomes" id="UP000187609">
    <property type="component" value="Unassembled WGS sequence"/>
</dbReference>
<dbReference type="InterPro" id="IPR016177">
    <property type="entry name" value="DNA-bd_dom_sf"/>
</dbReference>
<sequence>MRHRKLSEVNRPGSDLLKQPETDPPRYRGVRKRPWGRFAAEIRDPIKKTRVWLGTFDTAEDAARAYDDAARALRGPKAKTNFPNLAAITTQQDNNPYGSNQFELFPNSRPASSSMSSTLESSSGPRGSGNKLTRMKIPRPVLPPEDCRSDCDSSSSVVDDRCDIDQTSSFLPKQPLPFDLNLPPPSDDVDADDLHVTALCL</sequence>
<dbReference type="Gene3D" id="3.30.730.10">
    <property type="entry name" value="AP2/ERF domain"/>
    <property type="match status" value="1"/>
</dbReference>